<dbReference type="Proteomes" id="UP000575068">
    <property type="component" value="Unassembled WGS sequence"/>
</dbReference>
<dbReference type="SMART" id="SM00855">
    <property type="entry name" value="PGAM"/>
    <property type="match status" value="1"/>
</dbReference>
<protein>
    <submittedName>
        <fullName evidence="1">Broad specificity phosphatase PhoE</fullName>
    </submittedName>
</protein>
<dbReference type="EMBL" id="JACHOV010000001">
    <property type="protein sequence ID" value="MBB4640111.1"/>
    <property type="molecule type" value="Genomic_DNA"/>
</dbReference>
<dbReference type="InterPro" id="IPR013078">
    <property type="entry name" value="His_Pase_superF_clade-1"/>
</dbReference>
<dbReference type="Gene3D" id="3.40.50.1240">
    <property type="entry name" value="Phosphoglycerate mutase-like"/>
    <property type="match status" value="1"/>
</dbReference>
<dbReference type="InterPro" id="IPR050275">
    <property type="entry name" value="PGM_Phosphatase"/>
</dbReference>
<dbReference type="CDD" id="cd07067">
    <property type="entry name" value="HP_PGM_like"/>
    <property type="match status" value="1"/>
</dbReference>
<evidence type="ECO:0000313" key="2">
    <source>
        <dbReference type="Proteomes" id="UP000575068"/>
    </source>
</evidence>
<dbReference type="RefSeq" id="WP_184473943.1">
    <property type="nucleotide sequence ID" value="NZ_JACHOV010000001.1"/>
</dbReference>
<organism evidence="1 2">
    <name type="scientific">Rhizorhapis suberifaciens</name>
    <name type="common">corky root of lettuce</name>
    <dbReference type="NCBI Taxonomy" id="13656"/>
    <lineage>
        <taxon>Bacteria</taxon>
        <taxon>Pseudomonadati</taxon>
        <taxon>Pseudomonadota</taxon>
        <taxon>Alphaproteobacteria</taxon>
        <taxon>Sphingomonadales</taxon>
        <taxon>Sphingomonadaceae</taxon>
        <taxon>Rhizorhapis</taxon>
    </lineage>
</organism>
<dbReference type="InterPro" id="IPR029033">
    <property type="entry name" value="His_PPase_superfam"/>
</dbReference>
<gene>
    <name evidence="1" type="ORF">HNQ99_000391</name>
</gene>
<dbReference type="GO" id="GO:0005737">
    <property type="term" value="C:cytoplasm"/>
    <property type="evidence" value="ECO:0007669"/>
    <property type="project" value="TreeGrafter"/>
</dbReference>
<dbReference type="GO" id="GO:0016791">
    <property type="term" value="F:phosphatase activity"/>
    <property type="evidence" value="ECO:0007669"/>
    <property type="project" value="TreeGrafter"/>
</dbReference>
<reference evidence="1 2" key="1">
    <citation type="submission" date="2020-08" db="EMBL/GenBank/DDBJ databases">
        <title>Genomic Encyclopedia of Type Strains, Phase IV (KMG-IV): sequencing the most valuable type-strain genomes for metagenomic binning, comparative biology and taxonomic classification.</title>
        <authorList>
            <person name="Goeker M."/>
        </authorList>
    </citation>
    <scope>NUCLEOTIDE SEQUENCE [LARGE SCALE GENOMIC DNA]</scope>
    <source>
        <strain evidence="1 2">DSM 7465</strain>
    </source>
</reference>
<dbReference type="SUPFAM" id="SSF53254">
    <property type="entry name" value="Phosphoglycerate mutase-like"/>
    <property type="match status" value="1"/>
</dbReference>
<name>A0A840HQX6_9SPHN</name>
<dbReference type="PANTHER" id="PTHR48100">
    <property type="entry name" value="BROAD-SPECIFICITY PHOSPHATASE YOR283W-RELATED"/>
    <property type="match status" value="1"/>
</dbReference>
<sequence length="190" mass="21066">MKQTVWLIRHPPVALGWQKRCYGQSDPALSREGQRMAKDLIAQITAWAPDLVIHSDLRRTRAIAERTAAAITAVPQWRERHFGDWEGQSWNAVYRASGNAMDGMLTAPDTYRPGGGETTVELFERIRQAWLAVPALSRVAIVTHGGPIACIRALQQNASIDLLPQLIPGTGEIVETEIYRQSDRVNVSGS</sequence>
<proteinExistence type="predicted"/>
<dbReference type="AlphaFoldDB" id="A0A840HQX6"/>
<evidence type="ECO:0000313" key="1">
    <source>
        <dbReference type="EMBL" id="MBB4640111.1"/>
    </source>
</evidence>
<accession>A0A840HQX6</accession>
<keyword evidence="2" id="KW-1185">Reference proteome</keyword>
<dbReference type="PANTHER" id="PTHR48100:SF1">
    <property type="entry name" value="HISTIDINE PHOSPHATASE FAMILY PROTEIN-RELATED"/>
    <property type="match status" value="1"/>
</dbReference>
<dbReference type="Pfam" id="PF00300">
    <property type="entry name" value="His_Phos_1"/>
    <property type="match status" value="1"/>
</dbReference>
<comment type="caution">
    <text evidence="1">The sequence shown here is derived from an EMBL/GenBank/DDBJ whole genome shotgun (WGS) entry which is preliminary data.</text>
</comment>